<dbReference type="InterPro" id="IPR029016">
    <property type="entry name" value="GAF-like_dom_sf"/>
</dbReference>
<dbReference type="PANTHER" id="PTHR33744:SF1">
    <property type="entry name" value="DNA-BINDING TRANSCRIPTIONAL ACTIVATOR ADER"/>
    <property type="match status" value="1"/>
</dbReference>
<dbReference type="Pfam" id="PF13556">
    <property type="entry name" value="HTH_30"/>
    <property type="match status" value="1"/>
</dbReference>
<dbReference type="InterPro" id="IPR025736">
    <property type="entry name" value="PucR_C-HTH_dom"/>
</dbReference>
<evidence type="ECO:0000256" key="1">
    <source>
        <dbReference type="ARBA" id="ARBA00006754"/>
    </source>
</evidence>
<protein>
    <submittedName>
        <fullName evidence="3">Helix-turn-helix domain-containing protein</fullName>
    </submittedName>
</protein>
<evidence type="ECO:0000259" key="2">
    <source>
        <dbReference type="SMART" id="SM00065"/>
    </source>
</evidence>
<evidence type="ECO:0000313" key="4">
    <source>
        <dbReference type="Proteomes" id="UP001500689"/>
    </source>
</evidence>
<dbReference type="Gene3D" id="3.30.450.40">
    <property type="match status" value="1"/>
</dbReference>
<keyword evidence="4" id="KW-1185">Reference proteome</keyword>
<gene>
    <name evidence="3" type="ORF">GCM10022222_26820</name>
</gene>
<dbReference type="Proteomes" id="UP001500689">
    <property type="component" value="Unassembled WGS sequence"/>
</dbReference>
<comment type="caution">
    <text evidence="3">The sequence shown here is derived from an EMBL/GenBank/DDBJ whole genome shotgun (WGS) entry which is preliminary data.</text>
</comment>
<dbReference type="InterPro" id="IPR003018">
    <property type="entry name" value="GAF"/>
</dbReference>
<dbReference type="Pfam" id="PF13185">
    <property type="entry name" value="GAF_2"/>
    <property type="match status" value="1"/>
</dbReference>
<dbReference type="InterPro" id="IPR041522">
    <property type="entry name" value="CdaR_GGDEF"/>
</dbReference>
<dbReference type="SMART" id="SM00065">
    <property type="entry name" value="GAF"/>
    <property type="match status" value="1"/>
</dbReference>
<dbReference type="Pfam" id="PF17853">
    <property type="entry name" value="GGDEF_2"/>
    <property type="match status" value="1"/>
</dbReference>
<reference evidence="4" key="1">
    <citation type="journal article" date="2019" name="Int. J. Syst. Evol. Microbiol.">
        <title>The Global Catalogue of Microorganisms (GCM) 10K type strain sequencing project: providing services to taxonomists for standard genome sequencing and annotation.</title>
        <authorList>
            <consortium name="The Broad Institute Genomics Platform"/>
            <consortium name="The Broad Institute Genome Sequencing Center for Infectious Disease"/>
            <person name="Wu L."/>
            <person name="Ma J."/>
        </authorList>
    </citation>
    <scope>NUCLEOTIDE SEQUENCE [LARGE SCALE GENOMIC DNA]</scope>
    <source>
        <strain evidence="4">JCM 16898</strain>
    </source>
</reference>
<dbReference type="InterPro" id="IPR051448">
    <property type="entry name" value="CdaR-like_regulators"/>
</dbReference>
<dbReference type="PANTHER" id="PTHR33744">
    <property type="entry name" value="CARBOHYDRATE DIACID REGULATOR"/>
    <property type="match status" value="1"/>
</dbReference>
<proteinExistence type="inferred from homology"/>
<name>A0ABP6VY91_9PSEU</name>
<organism evidence="3 4">
    <name type="scientific">Amycolatopsis ultiminotia</name>
    <dbReference type="NCBI Taxonomy" id="543629"/>
    <lineage>
        <taxon>Bacteria</taxon>
        <taxon>Bacillati</taxon>
        <taxon>Actinomycetota</taxon>
        <taxon>Actinomycetes</taxon>
        <taxon>Pseudonocardiales</taxon>
        <taxon>Pseudonocardiaceae</taxon>
        <taxon>Amycolatopsis</taxon>
    </lineage>
</organism>
<dbReference type="InterPro" id="IPR042070">
    <property type="entry name" value="PucR_C-HTH_sf"/>
</dbReference>
<accession>A0ABP6VY91</accession>
<dbReference type="Gene3D" id="1.10.10.2840">
    <property type="entry name" value="PucR C-terminal helix-turn-helix domain"/>
    <property type="match status" value="1"/>
</dbReference>
<comment type="similarity">
    <text evidence="1">Belongs to the CdaR family.</text>
</comment>
<evidence type="ECO:0000313" key="3">
    <source>
        <dbReference type="EMBL" id="GAA3541782.1"/>
    </source>
</evidence>
<sequence length="563" mass="60980">MRAVSEISRSVNVGDPVETVLARIADLARELIGFDLSAVMLVDEAAGRLDVIGWSGLSDDYVDRMRNAGFLQIRPATPDTDSPAARAFRDAETITISDVTRESETYGSLDFAPMQGYRSLVAAPLRGTDGPIGVLVGYSTAPRSYGAADIELTELLAEQTATAIHTARYRAGRDWAEQQHRTLMHLVLAEAGMDRLVDALAEILSASVTVADLDGRILASSEESASGSLPQQLAEHRPKADLRPTNVTEHFSLADTEGWVTPVVIGGEVAARLWIVGDQAVSDSARQRLVEQFALVTGIEMLTARHALEIEERLSGDLLSDVLRGGALARQRILLERGNALGFSLEDARNVVVVRANRIGAQVPDVSRRVQRAVRTKILASSDGDDTVMLLPEIRGLRAALDCVHHQIDEDSTSTISIVIGPPVHGLEDIQPAYRAAKGAAQLRANTGLVGLLDLRDLSVVGLMLMAEAPPAYLHRLADQLIAPLADQDARRNSQLVDTLRAWLRSGFSTAQAAAALMVHVNTVGQRLVRIEKLVERDFKLADTRLDLQLALHVWDVLHIDPG</sequence>
<dbReference type="RefSeq" id="WP_344859293.1">
    <property type="nucleotide sequence ID" value="NZ_BAAAZN010000005.1"/>
</dbReference>
<dbReference type="SUPFAM" id="SSF55781">
    <property type="entry name" value="GAF domain-like"/>
    <property type="match status" value="1"/>
</dbReference>
<feature type="domain" description="GAF" evidence="2">
    <location>
        <begin position="16"/>
        <end position="174"/>
    </location>
</feature>
<dbReference type="EMBL" id="BAAAZN010000005">
    <property type="protein sequence ID" value="GAA3541782.1"/>
    <property type="molecule type" value="Genomic_DNA"/>
</dbReference>